<reference evidence="3" key="2">
    <citation type="submission" date="2011-03" db="EMBL/GenBank/DDBJ databases">
        <title>Annotation of Magnaporthe poae ATCC 64411.</title>
        <authorList>
            <person name="Ma L.-J."/>
            <person name="Dead R."/>
            <person name="Young S.K."/>
            <person name="Zeng Q."/>
            <person name="Gargeya S."/>
            <person name="Fitzgerald M."/>
            <person name="Haas B."/>
            <person name="Abouelleil A."/>
            <person name="Alvarado L."/>
            <person name="Arachchi H.M."/>
            <person name="Berlin A."/>
            <person name="Brown A."/>
            <person name="Chapman S.B."/>
            <person name="Chen Z."/>
            <person name="Dunbar C."/>
            <person name="Freedman E."/>
            <person name="Gearin G."/>
            <person name="Gellesch M."/>
            <person name="Goldberg J."/>
            <person name="Griggs A."/>
            <person name="Gujja S."/>
            <person name="Heiman D."/>
            <person name="Howarth C."/>
            <person name="Larson L."/>
            <person name="Lui A."/>
            <person name="MacDonald P.J.P."/>
            <person name="Mehta T."/>
            <person name="Montmayeur A."/>
            <person name="Murphy C."/>
            <person name="Neiman D."/>
            <person name="Pearson M."/>
            <person name="Priest M."/>
            <person name="Roberts A."/>
            <person name="Saif S."/>
            <person name="Shea T."/>
            <person name="Shenoy N."/>
            <person name="Sisk P."/>
            <person name="Stolte C."/>
            <person name="Sykes S."/>
            <person name="Yandava C."/>
            <person name="Wortman J."/>
            <person name="Nusbaum C."/>
            <person name="Birren B."/>
        </authorList>
    </citation>
    <scope>NUCLEOTIDE SEQUENCE</scope>
    <source>
        <strain evidence="3">ATCC 64411</strain>
    </source>
</reference>
<keyword evidence="2" id="KW-0472">Membrane</keyword>
<evidence type="ECO:0000256" key="2">
    <source>
        <dbReference type="SAM" id="Phobius"/>
    </source>
</evidence>
<feature type="non-terminal residue" evidence="3">
    <location>
        <position position="204"/>
    </location>
</feature>
<feature type="region of interest" description="Disordered" evidence="1">
    <location>
        <begin position="67"/>
        <end position="204"/>
    </location>
</feature>
<dbReference type="VEuPathDB" id="FungiDB:MAPG_05928"/>
<feature type="compositionally biased region" description="Polar residues" evidence="1">
    <location>
        <begin position="127"/>
        <end position="141"/>
    </location>
</feature>
<dbReference type="AlphaFoldDB" id="A0A0H2TZ22"/>
<protein>
    <submittedName>
        <fullName evidence="3">Uncharacterized protein</fullName>
    </submittedName>
</protein>
<evidence type="ECO:0000313" key="3">
    <source>
        <dbReference type="EMBL" id="KLU86921.1"/>
    </source>
</evidence>
<accession>A0A0H2TZ22</accession>
<proteinExistence type="predicted"/>
<keyword evidence="2" id="KW-0812">Transmembrane</keyword>
<evidence type="ECO:0000256" key="1">
    <source>
        <dbReference type="SAM" id="MobiDB-lite"/>
    </source>
</evidence>
<sequence length="204" mass="22795">VVVVVVVVCPSVVWTSLTFFYCELLLLVVYGENLAKKPRPPQRYLPISRNLGSRWDRTRQARTVFNVSRGQQQRQTRQPHHKTVGRRKGLFGVLTAHHTLKRRNKEKTCCSGKHTPSSCSRRLPPSGASTSRTKLPSSARQTRPRSRPSPLATPRSPPRRRRAKPSRATTPGRRRRSGRGSTARWTGAPAAGRAGVGLLPRWGA</sequence>
<organism evidence="3">
    <name type="scientific">Magnaporthiopsis poae (strain ATCC 64411 / 73-15)</name>
    <name type="common">Kentucky bluegrass fungus</name>
    <name type="synonym">Magnaporthe poae</name>
    <dbReference type="NCBI Taxonomy" id="644358"/>
    <lineage>
        <taxon>Eukaryota</taxon>
        <taxon>Fungi</taxon>
        <taxon>Dikarya</taxon>
        <taxon>Ascomycota</taxon>
        <taxon>Pezizomycotina</taxon>
        <taxon>Sordariomycetes</taxon>
        <taxon>Sordariomycetidae</taxon>
        <taxon>Magnaporthales</taxon>
        <taxon>Magnaporthaceae</taxon>
        <taxon>Magnaporthiopsis</taxon>
    </lineage>
</organism>
<dbReference type="EMBL" id="GL876970">
    <property type="protein sequence ID" value="KLU86921.1"/>
    <property type="molecule type" value="Genomic_DNA"/>
</dbReference>
<feature type="transmembrane region" description="Helical" evidence="2">
    <location>
        <begin position="12"/>
        <end position="30"/>
    </location>
</feature>
<feature type="compositionally biased region" description="Polar residues" evidence="1">
    <location>
        <begin position="67"/>
        <end position="76"/>
    </location>
</feature>
<feature type="compositionally biased region" description="Basic residues" evidence="1">
    <location>
        <begin position="77"/>
        <end position="89"/>
    </location>
</feature>
<reference evidence="3" key="1">
    <citation type="submission" date="2010-05" db="EMBL/GenBank/DDBJ databases">
        <title>The Genome Sequence of Magnaporthe poae strain ATCC 64411.</title>
        <authorList>
            <consortium name="The Broad Institute Genome Sequencing Platform"/>
            <consortium name="Broad Institute Genome Sequencing Center for Infectious Disease"/>
            <person name="Ma L.-J."/>
            <person name="Dead R."/>
            <person name="Young S."/>
            <person name="Zeng Q."/>
            <person name="Koehrsen M."/>
            <person name="Alvarado L."/>
            <person name="Berlin A."/>
            <person name="Chapman S.B."/>
            <person name="Chen Z."/>
            <person name="Freedman E."/>
            <person name="Gellesch M."/>
            <person name="Goldberg J."/>
            <person name="Griggs A."/>
            <person name="Gujja S."/>
            <person name="Heilman E.R."/>
            <person name="Heiman D."/>
            <person name="Hepburn T."/>
            <person name="Howarth C."/>
            <person name="Jen D."/>
            <person name="Larson L."/>
            <person name="Mehta T."/>
            <person name="Neiman D."/>
            <person name="Pearson M."/>
            <person name="Roberts A."/>
            <person name="Saif S."/>
            <person name="Shea T."/>
            <person name="Shenoy N."/>
            <person name="Sisk P."/>
            <person name="Stolte C."/>
            <person name="Sykes S."/>
            <person name="Walk T."/>
            <person name="White J."/>
            <person name="Yandava C."/>
            <person name="Haas B."/>
            <person name="Nusbaum C."/>
            <person name="Birren B."/>
        </authorList>
    </citation>
    <scope>NUCLEOTIDE SEQUENCE</scope>
    <source>
        <strain evidence="3">ATCC 64411</strain>
    </source>
</reference>
<keyword evidence="2" id="KW-1133">Transmembrane helix</keyword>
<name>A0A0H2TZ22_MAGP6</name>
<feature type="non-terminal residue" evidence="3">
    <location>
        <position position="1"/>
    </location>
</feature>
<gene>
    <name evidence="3" type="ORF">MAPG_05928</name>
</gene>